<evidence type="ECO:0000259" key="7">
    <source>
        <dbReference type="Pfam" id="PF21981"/>
    </source>
</evidence>
<accession>A0ABV2B223</accession>
<dbReference type="Pfam" id="PF21982">
    <property type="entry name" value="RecX_HTH1"/>
    <property type="match status" value="1"/>
</dbReference>
<comment type="subcellular location">
    <subcellularLocation>
        <location evidence="1 5">Cytoplasm</location>
    </subcellularLocation>
</comment>
<evidence type="ECO:0000256" key="2">
    <source>
        <dbReference type="ARBA" id="ARBA00009695"/>
    </source>
</evidence>
<keyword evidence="4 5" id="KW-0963">Cytoplasm</keyword>
<evidence type="ECO:0000256" key="4">
    <source>
        <dbReference type="ARBA" id="ARBA00022490"/>
    </source>
</evidence>
<sequence>MIDDDSTEVEPLDPDAERLAIRKRAMDFLARREHAPAELAIKLAKRDHDRDTIATVLDELIDDGLLSESRYADAMVASRAARGIGPIRIRADLTAVKVSDFEIDRALEDAEVDWHALAEAVRRKRFGDEMPADFPAKAKQMRFLQRRGFDGDALQAAFED</sequence>
<evidence type="ECO:0000313" key="9">
    <source>
        <dbReference type="EMBL" id="MES1929577.1"/>
    </source>
</evidence>
<feature type="domain" description="RecX third three-helical" evidence="7">
    <location>
        <begin position="116"/>
        <end position="157"/>
    </location>
</feature>
<dbReference type="HAMAP" id="MF_01114">
    <property type="entry name" value="RecX"/>
    <property type="match status" value="1"/>
</dbReference>
<name>A0ABV2B223_9GAMM</name>
<organism evidence="9 10">
    <name type="scientific">Salinisphaera dokdonensis CL-ES53</name>
    <dbReference type="NCBI Taxonomy" id="1304272"/>
    <lineage>
        <taxon>Bacteria</taxon>
        <taxon>Pseudomonadati</taxon>
        <taxon>Pseudomonadota</taxon>
        <taxon>Gammaproteobacteria</taxon>
        <taxon>Salinisphaerales</taxon>
        <taxon>Salinisphaeraceae</taxon>
        <taxon>Salinisphaera</taxon>
    </lineage>
</organism>
<protein>
    <recommendedName>
        <fullName evidence="3 5">Regulatory protein RecX</fullName>
    </recommendedName>
</protein>
<evidence type="ECO:0000259" key="6">
    <source>
        <dbReference type="Pfam" id="PF02631"/>
    </source>
</evidence>
<feature type="domain" description="RecX second three-helical" evidence="6">
    <location>
        <begin position="67"/>
        <end position="107"/>
    </location>
</feature>
<dbReference type="InterPro" id="IPR036388">
    <property type="entry name" value="WH-like_DNA-bd_sf"/>
</dbReference>
<dbReference type="EMBL" id="APND01000003">
    <property type="protein sequence ID" value="MES1929577.1"/>
    <property type="molecule type" value="Genomic_DNA"/>
</dbReference>
<evidence type="ECO:0000259" key="8">
    <source>
        <dbReference type="Pfam" id="PF21982"/>
    </source>
</evidence>
<comment type="caution">
    <text evidence="9">The sequence shown here is derived from an EMBL/GenBank/DDBJ whole genome shotgun (WGS) entry which is preliminary data.</text>
</comment>
<proteinExistence type="inferred from homology"/>
<evidence type="ECO:0000313" key="10">
    <source>
        <dbReference type="Proteomes" id="UP001460888"/>
    </source>
</evidence>
<dbReference type="Pfam" id="PF02631">
    <property type="entry name" value="RecX_HTH2"/>
    <property type="match status" value="1"/>
</dbReference>
<dbReference type="InterPro" id="IPR053925">
    <property type="entry name" value="RecX_HTH_3rd"/>
</dbReference>
<dbReference type="PANTHER" id="PTHR33602:SF1">
    <property type="entry name" value="REGULATORY PROTEIN RECX FAMILY PROTEIN"/>
    <property type="match status" value="1"/>
</dbReference>
<gene>
    <name evidence="5 9" type="primary">recX</name>
    <name evidence="9" type="ORF">SADO_09984</name>
</gene>
<dbReference type="Pfam" id="PF21981">
    <property type="entry name" value="RecX_HTH3"/>
    <property type="match status" value="1"/>
</dbReference>
<evidence type="ECO:0000256" key="1">
    <source>
        <dbReference type="ARBA" id="ARBA00004496"/>
    </source>
</evidence>
<keyword evidence="10" id="KW-1185">Reference proteome</keyword>
<dbReference type="InterPro" id="IPR053926">
    <property type="entry name" value="RecX_HTH_1st"/>
</dbReference>
<evidence type="ECO:0000256" key="3">
    <source>
        <dbReference type="ARBA" id="ARBA00018111"/>
    </source>
</evidence>
<feature type="domain" description="RecX first three-helical" evidence="8">
    <location>
        <begin position="23"/>
        <end position="60"/>
    </location>
</feature>
<dbReference type="Proteomes" id="UP001460888">
    <property type="component" value="Unassembled WGS sequence"/>
</dbReference>
<comment type="function">
    <text evidence="5">Modulates RecA activity.</text>
</comment>
<dbReference type="PANTHER" id="PTHR33602">
    <property type="entry name" value="REGULATORY PROTEIN RECX FAMILY PROTEIN"/>
    <property type="match status" value="1"/>
</dbReference>
<dbReference type="InterPro" id="IPR003783">
    <property type="entry name" value="Regulatory_RecX"/>
</dbReference>
<evidence type="ECO:0000256" key="5">
    <source>
        <dbReference type="HAMAP-Rule" id="MF_01114"/>
    </source>
</evidence>
<dbReference type="InterPro" id="IPR053924">
    <property type="entry name" value="RecX_HTH_2nd"/>
</dbReference>
<dbReference type="RefSeq" id="WP_353111086.1">
    <property type="nucleotide sequence ID" value="NZ_APND01000003.1"/>
</dbReference>
<dbReference type="Gene3D" id="1.10.10.10">
    <property type="entry name" value="Winged helix-like DNA-binding domain superfamily/Winged helix DNA-binding domain"/>
    <property type="match status" value="3"/>
</dbReference>
<reference evidence="9 10" key="1">
    <citation type="submission" date="2013-03" db="EMBL/GenBank/DDBJ databases">
        <title>Salinisphaera dokdonensis CL-ES53 Genome Sequencing.</title>
        <authorList>
            <person name="Li C."/>
            <person name="Lai Q."/>
            <person name="Shao Z."/>
        </authorList>
    </citation>
    <scope>NUCLEOTIDE SEQUENCE [LARGE SCALE GENOMIC DNA]</scope>
    <source>
        <strain evidence="9 10">CL-ES53</strain>
    </source>
</reference>
<comment type="similarity">
    <text evidence="2 5">Belongs to the RecX family.</text>
</comment>